<keyword evidence="4 6" id="KW-0238">DNA-binding</keyword>
<reference evidence="8 9" key="1">
    <citation type="journal article" date="2017" name="Mycologia">
        <title>Bifiguratus adelaidae, gen. et sp. nov., a new member of Mucoromycotina in endophytic and soil-dwelling habitats.</title>
        <authorList>
            <person name="Torres-Cruz T.J."/>
            <person name="Billingsley Tobias T.L."/>
            <person name="Almatruk M."/>
            <person name="Hesse C."/>
            <person name="Kuske C.R."/>
            <person name="Desiro A."/>
            <person name="Benucci G.M."/>
            <person name="Bonito G."/>
            <person name="Stajich J.E."/>
            <person name="Dunlap C."/>
            <person name="Arnold A.E."/>
            <person name="Porras-Alfaro A."/>
        </authorList>
    </citation>
    <scope>NUCLEOTIDE SEQUENCE [LARGE SCALE GENOMIC DNA]</scope>
    <source>
        <strain evidence="8 9">AZ0501</strain>
    </source>
</reference>
<dbReference type="PANTHER" id="PTHR12708:SF0">
    <property type="entry name" value="DNA POLYMERASE EPSILON SUBUNIT 2"/>
    <property type="match status" value="1"/>
</dbReference>
<dbReference type="GO" id="GO:0003677">
    <property type="term" value="F:DNA binding"/>
    <property type="evidence" value="ECO:0007669"/>
    <property type="project" value="UniProtKB-UniRule"/>
</dbReference>
<feature type="domain" description="DNA polymerase alpha/delta/epsilon subunit B" evidence="7">
    <location>
        <begin position="301"/>
        <end position="507"/>
    </location>
</feature>
<protein>
    <recommendedName>
        <fullName evidence="6">DNA polymerase epsilon subunit</fullName>
    </recommendedName>
    <alternativeName>
        <fullName evidence="6">DNA polymerase II subunit 2</fullName>
    </alternativeName>
</protein>
<keyword evidence="9" id="KW-1185">Reference proteome</keyword>
<dbReference type="GO" id="GO:0000785">
    <property type="term" value="C:chromatin"/>
    <property type="evidence" value="ECO:0007669"/>
    <property type="project" value="EnsemblFungi"/>
</dbReference>
<proteinExistence type="inferred from homology"/>
<dbReference type="PANTHER" id="PTHR12708">
    <property type="entry name" value="DNA POLYMERASE EPSILON SUBUNIT B"/>
    <property type="match status" value="1"/>
</dbReference>
<evidence type="ECO:0000259" key="7">
    <source>
        <dbReference type="Pfam" id="PF04042"/>
    </source>
</evidence>
<dbReference type="GO" id="GO:0140529">
    <property type="term" value="P:CMG complex assembly"/>
    <property type="evidence" value="ECO:0007669"/>
    <property type="project" value="EnsemblFungi"/>
</dbReference>
<dbReference type="InterPro" id="IPR007185">
    <property type="entry name" value="DNA_pol_a/d/e_bsu"/>
</dbReference>
<comment type="function">
    <text evidence="6">Participates in DNA repair and in chromosomal DNA replication.</text>
</comment>
<dbReference type="EMBL" id="MVBO01000029">
    <property type="protein sequence ID" value="OZJ04838.1"/>
    <property type="molecule type" value="Genomic_DNA"/>
</dbReference>
<keyword evidence="3 6" id="KW-0235">DNA replication</keyword>
<dbReference type="PIRSF" id="PIRSF000799">
    <property type="entry name" value="DNA_pol_eps_2"/>
    <property type="match status" value="1"/>
</dbReference>
<dbReference type="GO" id="GO:0042276">
    <property type="term" value="P:error-prone translesion synthesis"/>
    <property type="evidence" value="ECO:0007669"/>
    <property type="project" value="TreeGrafter"/>
</dbReference>
<dbReference type="Pfam" id="PF04042">
    <property type="entry name" value="DNA_pol_E_B"/>
    <property type="match status" value="1"/>
</dbReference>
<dbReference type="Gene3D" id="3.60.21.60">
    <property type="match status" value="1"/>
</dbReference>
<evidence type="ECO:0000256" key="4">
    <source>
        <dbReference type="ARBA" id="ARBA00023125"/>
    </source>
</evidence>
<dbReference type="OrthoDB" id="10254730at2759"/>
<evidence type="ECO:0000313" key="8">
    <source>
        <dbReference type="EMBL" id="OZJ04838.1"/>
    </source>
</evidence>
<comment type="subcellular location">
    <subcellularLocation>
        <location evidence="1 6">Nucleus</location>
    </subcellularLocation>
</comment>
<gene>
    <name evidence="8" type="ORF">BZG36_02329</name>
</gene>
<comment type="caution">
    <text evidence="8">The sequence shown here is derived from an EMBL/GenBank/DDBJ whole genome shotgun (WGS) entry which is preliminary data.</text>
</comment>
<name>A0A261Y2P7_9FUNG</name>
<sequence>MPSFSSLKQIIYRQFTKGHGLSLKTDALRYLEEALLMQGVPEGSWNDAVEFLVEAYVKKEDVDSSVLVTKEALENLVETLRNNLAATSLGTDYRDTCMEDSPVDAAELFWVINAFDMPRWNYLSDLKTFEPETQPATIFAAPTEKGDMYRARFNLLKQRTLRNEHFSAPAFVSNDRNAYFKITPIKSLLGRENEQFLLFGMLTELQDGKFFLEDEDANIELDLSSCRHGSGFFVDNCFILAEGTYTEDNIFKVDELGLPPAEKRSVTDSTLGTLDFLGLPKILYSESILLQEEKLNEDIAIITISDVWLDQPKILKALRKIFEGYSESLVPLAFILIGNFISTPYPYSGAQSQKYKECFSQVADLIAEFPNLANFSHFVFVPGSNDPWGSNVLPRPPIPNVFTTKIRQKVKRAHFTSNPCRIKYCTQEIVIFREDILSKLRRNCLLPPNIEGEDDDLTKHLIRTVLDEAHLCPLTLSVRPIYWAYDHALRLYPMPRVLVLADQCENYGINYQDCHCINPGSFPNSDFTFSLYYPATGKSEKCVLPTDTLW</sequence>
<organism evidence="8 9">
    <name type="scientific">Bifiguratus adelaidae</name>
    <dbReference type="NCBI Taxonomy" id="1938954"/>
    <lineage>
        <taxon>Eukaryota</taxon>
        <taxon>Fungi</taxon>
        <taxon>Fungi incertae sedis</taxon>
        <taxon>Mucoromycota</taxon>
        <taxon>Mucoromycotina</taxon>
        <taxon>Endogonomycetes</taxon>
        <taxon>Endogonales</taxon>
        <taxon>Endogonales incertae sedis</taxon>
        <taxon>Bifiguratus</taxon>
    </lineage>
</organism>
<accession>A0A261Y2P7</accession>
<evidence type="ECO:0000256" key="1">
    <source>
        <dbReference type="ARBA" id="ARBA00004123"/>
    </source>
</evidence>
<dbReference type="AlphaFoldDB" id="A0A261Y2P7"/>
<dbReference type="InterPro" id="IPR016266">
    <property type="entry name" value="POLE2"/>
</dbReference>
<evidence type="ECO:0000256" key="3">
    <source>
        <dbReference type="ARBA" id="ARBA00022705"/>
    </source>
</evidence>
<evidence type="ECO:0000256" key="6">
    <source>
        <dbReference type="PIRNR" id="PIRNR000799"/>
    </source>
</evidence>
<keyword evidence="5 6" id="KW-0539">Nucleus</keyword>
<dbReference type="GO" id="GO:0008622">
    <property type="term" value="C:epsilon DNA polymerase complex"/>
    <property type="evidence" value="ECO:0007669"/>
    <property type="project" value="UniProtKB-UniRule"/>
</dbReference>
<evidence type="ECO:0000313" key="9">
    <source>
        <dbReference type="Proteomes" id="UP000242875"/>
    </source>
</evidence>
<evidence type="ECO:0000256" key="2">
    <source>
        <dbReference type="ARBA" id="ARBA00009560"/>
    </source>
</evidence>
<dbReference type="Proteomes" id="UP000242875">
    <property type="component" value="Unassembled WGS sequence"/>
</dbReference>
<dbReference type="Gene3D" id="1.10.8.60">
    <property type="match status" value="1"/>
</dbReference>
<comment type="similarity">
    <text evidence="2 6">Belongs to the DNA polymerase epsilon subunit B family.</text>
</comment>
<evidence type="ECO:0000256" key="5">
    <source>
        <dbReference type="ARBA" id="ARBA00023242"/>
    </source>
</evidence>